<dbReference type="NCBIfam" id="TIGR00095">
    <property type="entry name" value="16S rRNA (guanine(966)-N(2))-methyltransferase RsmD"/>
    <property type="match status" value="1"/>
</dbReference>
<dbReference type="PIRSF" id="PIRSF004553">
    <property type="entry name" value="CHP00095"/>
    <property type="match status" value="1"/>
</dbReference>
<feature type="compositionally biased region" description="Low complexity" evidence="3">
    <location>
        <begin position="193"/>
        <end position="204"/>
    </location>
</feature>
<dbReference type="Proteomes" id="UP000034034">
    <property type="component" value="Chromosome"/>
</dbReference>
<dbReference type="EMBL" id="CP009922">
    <property type="protein sequence ID" value="AKG45770.1"/>
    <property type="molecule type" value="Genomic_DNA"/>
</dbReference>
<evidence type="ECO:0000256" key="1">
    <source>
        <dbReference type="ARBA" id="ARBA00022603"/>
    </source>
</evidence>
<dbReference type="PANTHER" id="PTHR43542">
    <property type="entry name" value="METHYLTRANSFERASE"/>
    <property type="match status" value="1"/>
</dbReference>
<dbReference type="InterPro" id="IPR029063">
    <property type="entry name" value="SAM-dependent_MTases_sf"/>
</dbReference>
<protein>
    <submittedName>
        <fullName evidence="4">Rna methylase</fullName>
    </submittedName>
</protein>
<dbReference type="HOGENOM" id="CLU_075826_1_0_11"/>
<dbReference type="KEGG" id="sxi:SXIM_43860"/>
<reference evidence="4" key="1">
    <citation type="submission" date="2019-08" db="EMBL/GenBank/DDBJ databases">
        <title>Complete genome sequence of a mangrove-derived Streptomyces xiamenensis.</title>
        <authorList>
            <person name="Xu J."/>
        </authorList>
    </citation>
    <scope>NUCLEOTIDE SEQUENCE</scope>
    <source>
        <strain evidence="4">318</strain>
    </source>
</reference>
<evidence type="ECO:0000256" key="2">
    <source>
        <dbReference type="ARBA" id="ARBA00022679"/>
    </source>
</evidence>
<sequence length="212" mass="22510">MMTRVIAGTAGGRRLAVPPGGGTRPTSDRAREGLFSTWTALWGPLHGARVLDLYAGSGAVGLEALSRGAAHALLTEADARAARTIRANIRDLALPGAELRTGRAEAVVRGPAPEDPYDLVFLDPPYAVTDAELHEILLTLRAEGWLAEDALATVERGTRGGPFSWPAGFTALRSRRYGEGTLWYGRLAAGTEQQPGQAYAPQPGTEHDSDRS</sequence>
<keyword evidence="5" id="KW-1185">Reference proteome</keyword>
<name>A0A0F7FYG4_9ACTN</name>
<keyword evidence="2" id="KW-0808">Transferase</keyword>
<dbReference type="STRING" id="408015.SXIM_43860"/>
<dbReference type="Gene3D" id="3.40.50.150">
    <property type="entry name" value="Vaccinia Virus protein VP39"/>
    <property type="match status" value="1"/>
</dbReference>
<dbReference type="GO" id="GO:0031167">
    <property type="term" value="P:rRNA methylation"/>
    <property type="evidence" value="ECO:0007669"/>
    <property type="project" value="InterPro"/>
</dbReference>
<organism evidence="4 5">
    <name type="scientific">Streptomyces xiamenensis</name>
    <dbReference type="NCBI Taxonomy" id="408015"/>
    <lineage>
        <taxon>Bacteria</taxon>
        <taxon>Bacillati</taxon>
        <taxon>Actinomycetota</taxon>
        <taxon>Actinomycetes</taxon>
        <taxon>Kitasatosporales</taxon>
        <taxon>Streptomycetaceae</taxon>
        <taxon>Streptomyces</taxon>
    </lineage>
</organism>
<feature type="region of interest" description="Disordered" evidence="3">
    <location>
        <begin position="191"/>
        <end position="212"/>
    </location>
</feature>
<evidence type="ECO:0000313" key="4">
    <source>
        <dbReference type="EMBL" id="AKG45770.1"/>
    </source>
</evidence>
<evidence type="ECO:0000313" key="5">
    <source>
        <dbReference type="Proteomes" id="UP000034034"/>
    </source>
</evidence>
<dbReference type="GO" id="GO:0003676">
    <property type="term" value="F:nucleic acid binding"/>
    <property type="evidence" value="ECO:0007669"/>
    <property type="project" value="InterPro"/>
</dbReference>
<dbReference type="Pfam" id="PF03602">
    <property type="entry name" value="Cons_hypoth95"/>
    <property type="match status" value="1"/>
</dbReference>
<proteinExistence type="predicted"/>
<dbReference type="PANTHER" id="PTHR43542:SF1">
    <property type="entry name" value="METHYLTRANSFERASE"/>
    <property type="match status" value="1"/>
</dbReference>
<keyword evidence="1 4" id="KW-0489">Methyltransferase</keyword>
<dbReference type="GO" id="GO:0008168">
    <property type="term" value="F:methyltransferase activity"/>
    <property type="evidence" value="ECO:0007669"/>
    <property type="project" value="UniProtKB-KW"/>
</dbReference>
<feature type="region of interest" description="Disordered" evidence="3">
    <location>
        <begin position="1"/>
        <end position="28"/>
    </location>
</feature>
<dbReference type="PROSITE" id="PS00092">
    <property type="entry name" value="N6_MTASE"/>
    <property type="match status" value="1"/>
</dbReference>
<dbReference type="SUPFAM" id="SSF53335">
    <property type="entry name" value="S-adenosyl-L-methionine-dependent methyltransferases"/>
    <property type="match status" value="1"/>
</dbReference>
<gene>
    <name evidence="4" type="ORF">SXIM_43860</name>
</gene>
<accession>A0A0F7FYG4</accession>
<evidence type="ECO:0000256" key="3">
    <source>
        <dbReference type="SAM" id="MobiDB-lite"/>
    </source>
</evidence>
<dbReference type="InterPro" id="IPR002052">
    <property type="entry name" value="DNA_methylase_N6_adenine_CS"/>
</dbReference>
<dbReference type="InterPro" id="IPR004398">
    <property type="entry name" value="RNA_MeTrfase_RsmD"/>
</dbReference>
<dbReference type="AlphaFoldDB" id="A0A0F7FYG4"/>
<dbReference type="CDD" id="cd02440">
    <property type="entry name" value="AdoMet_MTases"/>
    <property type="match status" value="1"/>
</dbReference>
<dbReference type="PATRIC" id="fig|408015.6.peg.4439"/>